<dbReference type="AlphaFoldDB" id="A0AAD9JDJ4"/>
<keyword evidence="2" id="KW-0963">Cytoplasm</keyword>
<dbReference type="InterPro" id="IPR045329">
    <property type="entry name" value="LZTS"/>
</dbReference>
<dbReference type="Proteomes" id="UP001208570">
    <property type="component" value="Unassembled WGS sequence"/>
</dbReference>
<dbReference type="EMBL" id="JAODUP010000406">
    <property type="protein sequence ID" value="KAK2150420.1"/>
    <property type="molecule type" value="Genomic_DNA"/>
</dbReference>
<feature type="compositionally biased region" description="Polar residues" evidence="5">
    <location>
        <begin position="8"/>
        <end position="24"/>
    </location>
</feature>
<feature type="compositionally biased region" description="Low complexity" evidence="5">
    <location>
        <begin position="38"/>
        <end position="47"/>
    </location>
</feature>
<evidence type="ECO:0000313" key="7">
    <source>
        <dbReference type="Proteomes" id="UP001208570"/>
    </source>
</evidence>
<dbReference type="Pfam" id="PF06818">
    <property type="entry name" value="Fez1"/>
    <property type="match status" value="1"/>
</dbReference>
<feature type="region of interest" description="Disordered" evidence="5">
    <location>
        <begin position="1"/>
        <end position="49"/>
    </location>
</feature>
<evidence type="ECO:0000256" key="1">
    <source>
        <dbReference type="ARBA" id="ARBA00004496"/>
    </source>
</evidence>
<feature type="compositionally biased region" description="Basic and acidic residues" evidence="5">
    <location>
        <begin position="156"/>
        <end position="167"/>
    </location>
</feature>
<comment type="subcellular location">
    <subcellularLocation>
        <location evidence="1">Cytoplasm</location>
    </subcellularLocation>
</comment>
<comment type="caution">
    <text evidence="6">The sequence shown here is derived from an EMBL/GenBank/DDBJ whole genome shotgun (WGS) entry which is preliminary data.</text>
</comment>
<evidence type="ECO:0000256" key="3">
    <source>
        <dbReference type="ARBA" id="ARBA00023054"/>
    </source>
</evidence>
<evidence type="ECO:0000313" key="6">
    <source>
        <dbReference type="EMBL" id="KAK2150420.1"/>
    </source>
</evidence>
<feature type="coiled-coil region" evidence="4">
    <location>
        <begin position="466"/>
        <end position="493"/>
    </location>
</feature>
<proteinExistence type="predicted"/>
<dbReference type="GO" id="GO:0005737">
    <property type="term" value="C:cytoplasm"/>
    <property type="evidence" value="ECO:0007669"/>
    <property type="project" value="UniProtKB-SubCell"/>
</dbReference>
<evidence type="ECO:0000256" key="2">
    <source>
        <dbReference type="ARBA" id="ARBA00022490"/>
    </source>
</evidence>
<keyword evidence="7" id="KW-1185">Reference proteome</keyword>
<sequence>MALGYVSGSDSLTESLHSQCSPSVHPTHMPYSHKAHHSLSTSGSPSSENQYSEIAAITSASGMMTEPSPEYSVSTRVDRSMQQYHGSAHDLRSLPNVAPSAAPRHHSAEILGPTPNSWHLAHRPRIMNPRQHKMAPPKPRRLYVTQDIYTVPTPSAEKRRGPFDRQRSWSPLAPKPGCGQLHKMRCYHSNEQLDATEADSERLDTISNSSAPPKIAPHSGKLNKISPDDIIKPVAFKPIITPLNHFTPCRPSPSQCTLPGRQPHLISDLNRSHDDGYQSQDGNRASHRDCSGALLLQRAPVGAPAPSSQFNGHTTCHTNQASSNASYTSHASFEAGQPFQSTSHMSVDRNHAYSRHTNSASLDRAAHALCGTSHAGMDVGHASFSESSGMSNSTNHIFLGPARPPVNELGFSVLHPSHASSESSHNCLNTSHTSSNLSRACSSDGSHVSSQLTSCHASPACAYGSMEDLEAILKHREAELKHLRETMDRNERALLQVCEEKRQNWEAELRDRCNDYQQKLDAACHKSFRTEQALLIQLFKLQEERRTLRKDNEQLQQNNKNQERHCTELEQQSSHANARAEELNWELQQRSGEISLLKSHLKDEKDQMSSRNAELVTLRARVKELTEERNRFREDAQHLDSELARMREQFENTKQELESELDKSREEIESLKEKYTQEKLSADQGQHELVAEQTARHEEQLAALASELTETRKRLTELEGEFTQERTRWLTEKDKVIRYQKHLQLNYIQAMRKNKLLEDDVEQLTLELEQHNIKLMARTAGAEKAAARGSITLLEEEESIC</sequence>
<name>A0AAD9JDJ4_9ANNE</name>
<reference evidence="6" key="1">
    <citation type="journal article" date="2023" name="Mol. Biol. Evol.">
        <title>Third-Generation Sequencing Reveals the Adaptive Role of the Epigenome in Three Deep-Sea Polychaetes.</title>
        <authorList>
            <person name="Perez M."/>
            <person name="Aroh O."/>
            <person name="Sun Y."/>
            <person name="Lan Y."/>
            <person name="Juniper S.K."/>
            <person name="Young C.R."/>
            <person name="Angers B."/>
            <person name="Qian P.Y."/>
        </authorList>
    </citation>
    <scope>NUCLEOTIDE SEQUENCE</scope>
    <source>
        <strain evidence="6">P08H-3</strain>
    </source>
</reference>
<protein>
    <submittedName>
        <fullName evidence="6">Uncharacterized protein</fullName>
    </submittedName>
</protein>
<organism evidence="6 7">
    <name type="scientific">Paralvinella palmiformis</name>
    <dbReference type="NCBI Taxonomy" id="53620"/>
    <lineage>
        <taxon>Eukaryota</taxon>
        <taxon>Metazoa</taxon>
        <taxon>Spiralia</taxon>
        <taxon>Lophotrochozoa</taxon>
        <taxon>Annelida</taxon>
        <taxon>Polychaeta</taxon>
        <taxon>Sedentaria</taxon>
        <taxon>Canalipalpata</taxon>
        <taxon>Terebellida</taxon>
        <taxon>Terebelliformia</taxon>
        <taxon>Alvinellidae</taxon>
        <taxon>Paralvinella</taxon>
    </lineage>
</organism>
<dbReference type="PANTHER" id="PTHR19354">
    <property type="entry name" value="ZIPPER PUTATIVE TUMOR SUPPRESSOR 2 HOMOLOG-LIKE PROTEIN-RELATED"/>
    <property type="match status" value="1"/>
</dbReference>
<evidence type="ECO:0000256" key="5">
    <source>
        <dbReference type="SAM" id="MobiDB-lite"/>
    </source>
</evidence>
<gene>
    <name evidence="6" type="ORF">LSH36_406g02085</name>
</gene>
<feature type="region of interest" description="Disordered" evidence="5">
    <location>
        <begin position="153"/>
        <end position="175"/>
    </location>
</feature>
<dbReference type="PANTHER" id="PTHR19354:SF2">
    <property type="entry name" value="LEUCINE-RICH REPEAT-CONTAINING PROTEIN DDB_G0290503"/>
    <property type="match status" value="1"/>
</dbReference>
<keyword evidence="3 4" id="KW-0175">Coiled coil</keyword>
<feature type="region of interest" description="Disordered" evidence="5">
    <location>
        <begin position="252"/>
        <end position="287"/>
    </location>
</feature>
<accession>A0AAD9JDJ4</accession>
<evidence type="ECO:0000256" key="4">
    <source>
        <dbReference type="SAM" id="Coils"/>
    </source>
</evidence>
<feature type="coiled-coil region" evidence="4">
    <location>
        <begin position="538"/>
        <end position="721"/>
    </location>
</feature>
<feature type="coiled-coil region" evidence="4">
    <location>
        <begin position="747"/>
        <end position="774"/>
    </location>
</feature>